<dbReference type="Pfam" id="PF02518">
    <property type="entry name" value="HATPase_c"/>
    <property type="match status" value="1"/>
</dbReference>
<evidence type="ECO:0000313" key="11">
    <source>
        <dbReference type="EMBL" id="MCF4142849.1"/>
    </source>
</evidence>
<protein>
    <recommendedName>
        <fullName evidence="3">histidine kinase</fullName>
        <ecNumber evidence="3">2.7.13.3</ecNumber>
    </recommendedName>
</protein>
<dbReference type="PROSITE" id="PS50109">
    <property type="entry name" value="HIS_KIN"/>
    <property type="match status" value="1"/>
</dbReference>
<name>A0ABS9ENU2_9BACT</name>
<dbReference type="PANTHER" id="PTHR45436">
    <property type="entry name" value="SENSOR HISTIDINE KINASE YKOH"/>
    <property type="match status" value="1"/>
</dbReference>
<dbReference type="Gene3D" id="3.30.565.10">
    <property type="entry name" value="Histidine kinase-like ATPase, C-terminal domain"/>
    <property type="match status" value="1"/>
</dbReference>
<dbReference type="InterPro" id="IPR050428">
    <property type="entry name" value="TCS_sensor_his_kinase"/>
</dbReference>
<evidence type="ECO:0000256" key="5">
    <source>
        <dbReference type="ARBA" id="ARBA00022679"/>
    </source>
</evidence>
<keyword evidence="12" id="KW-1185">Reference proteome</keyword>
<evidence type="ECO:0000256" key="8">
    <source>
        <dbReference type="ARBA" id="ARBA00022989"/>
    </source>
</evidence>
<organism evidence="11 12">
    <name type="scientific">Dethiosulfovibrio marinus</name>
    <dbReference type="NCBI Taxonomy" id="133532"/>
    <lineage>
        <taxon>Bacteria</taxon>
        <taxon>Thermotogati</taxon>
        <taxon>Synergistota</taxon>
        <taxon>Synergistia</taxon>
        <taxon>Synergistales</taxon>
        <taxon>Dethiosulfovibrionaceae</taxon>
        <taxon>Dethiosulfovibrio</taxon>
    </lineage>
</organism>
<dbReference type="Proteomes" id="UP001200430">
    <property type="component" value="Unassembled WGS sequence"/>
</dbReference>
<dbReference type="EC" id="2.7.13.3" evidence="3"/>
<dbReference type="InterPro" id="IPR003594">
    <property type="entry name" value="HATPase_dom"/>
</dbReference>
<keyword evidence="5" id="KW-0808">Transferase</keyword>
<dbReference type="CDD" id="cd00075">
    <property type="entry name" value="HATPase"/>
    <property type="match status" value="1"/>
</dbReference>
<evidence type="ECO:0000259" key="10">
    <source>
        <dbReference type="PROSITE" id="PS50109"/>
    </source>
</evidence>
<proteinExistence type="predicted"/>
<sequence length="186" mass="20275">MLDDLSLHILDIAENSVGAGARNVTVDLIEDRAGGWLTLSVEDDGRGMDEETCAKVVDPFYTTRTTRKVGLGIPFLRQSAELCGGSLELSSTLGVGTSLKASFRLDSIDLPPMGDVPSSIVTLLMSAPTVRWIYRHEIDGRVFLLDSVEILEILGDPEALRDPNIALWLKDYMAENVGSIEKTLPE</sequence>
<dbReference type="InterPro" id="IPR005467">
    <property type="entry name" value="His_kinase_dom"/>
</dbReference>
<keyword evidence="7" id="KW-0418">Kinase</keyword>
<evidence type="ECO:0000256" key="4">
    <source>
        <dbReference type="ARBA" id="ARBA00022553"/>
    </source>
</evidence>
<keyword evidence="11" id="KW-0067">ATP-binding</keyword>
<comment type="caution">
    <text evidence="11">The sequence shown here is derived from an EMBL/GenBank/DDBJ whole genome shotgun (WGS) entry which is preliminary data.</text>
</comment>
<dbReference type="PRINTS" id="PR00344">
    <property type="entry name" value="BCTRLSENSOR"/>
</dbReference>
<evidence type="ECO:0000256" key="9">
    <source>
        <dbReference type="ARBA" id="ARBA00023136"/>
    </source>
</evidence>
<comment type="catalytic activity">
    <reaction evidence="1">
        <text>ATP + protein L-histidine = ADP + protein N-phospho-L-histidine.</text>
        <dbReference type="EC" id="2.7.13.3"/>
    </reaction>
</comment>
<keyword evidence="11" id="KW-0547">Nucleotide-binding</keyword>
<feature type="domain" description="Histidine kinase" evidence="10">
    <location>
        <begin position="1"/>
        <end position="107"/>
    </location>
</feature>
<dbReference type="InterPro" id="IPR036890">
    <property type="entry name" value="HATPase_C_sf"/>
</dbReference>
<keyword evidence="4" id="KW-0597">Phosphoprotein</keyword>
<accession>A0ABS9ENU2</accession>
<keyword evidence="8" id="KW-1133">Transmembrane helix</keyword>
<evidence type="ECO:0000256" key="3">
    <source>
        <dbReference type="ARBA" id="ARBA00012438"/>
    </source>
</evidence>
<keyword evidence="6" id="KW-0812">Transmembrane</keyword>
<evidence type="ECO:0000256" key="2">
    <source>
        <dbReference type="ARBA" id="ARBA00004370"/>
    </source>
</evidence>
<evidence type="ECO:0000256" key="7">
    <source>
        <dbReference type="ARBA" id="ARBA00022777"/>
    </source>
</evidence>
<reference evidence="11 12" key="1">
    <citation type="submission" date="2022-01" db="EMBL/GenBank/DDBJ databases">
        <title>Dethiosulfovibrio faecalis sp. nov., a novel proteolytic, non-sulfur-reducing bacterium isolated from a marine aquaculture solid waste bioreactor.</title>
        <authorList>
            <person name="Grabowski S."/>
            <person name="Apolinario E."/>
            <person name="Schneider N."/>
            <person name="Marshall C.W."/>
            <person name="Sowers K.R."/>
        </authorList>
    </citation>
    <scope>NUCLEOTIDE SEQUENCE [LARGE SCALE GENOMIC DNA]</scope>
    <source>
        <strain evidence="11 12">DSM 12537</strain>
    </source>
</reference>
<evidence type="ECO:0000256" key="1">
    <source>
        <dbReference type="ARBA" id="ARBA00000085"/>
    </source>
</evidence>
<dbReference type="SUPFAM" id="SSF55874">
    <property type="entry name" value="ATPase domain of HSP90 chaperone/DNA topoisomerase II/histidine kinase"/>
    <property type="match status" value="1"/>
</dbReference>
<keyword evidence="9" id="KW-0472">Membrane</keyword>
<gene>
    <name evidence="11" type="ORF">L2W38_08460</name>
</gene>
<dbReference type="GO" id="GO:0005524">
    <property type="term" value="F:ATP binding"/>
    <property type="evidence" value="ECO:0007669"/>
    <property type="project" value="UniProtKB-KW"/>
</dbReference>
<dbReference type="PANTHER" id="PTHR45436:SF5">
    <property type="entry name" value="SENSOR HISTIDINE KINASE TRCS"/>
    <property type="match status" value="1"/>
</dbReference>
<dbReference type="InterPro" id="IPR004358">
    <property type="entry name" value="Sig_transdc_His_kin-like_C"/>
</dbReference>
<comment type="subcellular location">
    <subcellularLocation>
        <location evidence="2">Membrane</location>
    </subcellularLocation>
</comment>
<evidence type="ECO:0000313" key="12">
    <source>
        <dbReference type="Proteomes" id="UP001200430"/>
    </source>
</evidence>
<dbReference type="EMBL" id="JAKGUD010000008">
    <property type="protein sequence ID" value="MCF4142849.1"/>
    <property type="molecule type" value="Genomic_DNA"/>
</dbReference>
<evidence type="ECO:0000256" key="6">
    <source>
        <dbReference type="ARBA" id="ARBA00022692"/>
    </source>
</evidence>
<dbReference type="SMART" id="SM00387">
    <property type="entry name" value="HATPase_c"/>
    <property type="match status" value="1"/>
</dbReference>
<dbReference type="RefSeq" id="WP_236099566.1">
    <property type="nucleotide sequence ID" value="NZ_JAKGUD010000008.1"/>
</dbReference>